<dbReference type="RefSeq" id="WP_285388942.1">
    <property type="nucleotide sequence ID" value="NZ_JASSVS010000002.1"/>
</dbReference>
<dbReference type="Proteomes" id="UP001227964">
    <property type="component" value="Unassembled WGS sequence"/>
</dbReference>
<accession>A0ABT7I7W9</accession>
<name>A0ABT7I7W9_9GAMM</name>
<evidence type="ECO:0000313" key="3">
    <source>
        <dbReference type="Proteomes" id="UP001227964"/>
    </source>
</evidence>
<keyword evidence="3" id="KW-1185">Reference proteome</keyword>
<evidence type="ECO:0000313" key="2">
    <source>
        <dbReference type="EMBL" id="MDL0430252.1"/>
    </source>
</evidence>
<dbReference type="InterPro" id="IPR041047">
    <property type="entry name" value="LPD1"/>
</dbReference>
<feature type="domain" description="Large polyvalent protein-associated" evidence="1">
    <location>
        <begin position="169"/>
        <end position="240"/>
    </location>
</feature>
<sequence>MTGQDPVSFVTVRRRFDFRGIEVGRWVTPQERDRAAARFYQALCDLMTILQGPENLVSLRGTLGLQYGIGGQPGVAAHYIPATRQLALAKNAGAGSLAHEWFHAFDHYMGNRAFRKLQKHGFASSGWLNSADQKKHPLNERLGTCFQAILLSEDGTSPSPLFLASRKADERLKVLYYARPEELCARAFEAFVEDSEPRNSFLVRGTVYSDEARAGLYPAEIQRQRINDTFRAYFEALGAALYREQSRVAESESNYRVGRKTGVG</sequence>
<reference evidence="2 3" key="1">
    <citation type="submission" date="2023-06" db="EMBL/GenBank/DDBJ databases">
        <title>Marinobacter azerbaijanicus a moderately halophilic, isolated from Urmia Lake in Azerbaijan region of Iran.</title>
        <authorList>
            <person name="Sanchez-Porro C."/>
            <person name="Aghdam E.M."/>
            <person name="Saheb S.M."/>
            <person name="Tarhriz V."/>
            <person name="Kazemi E."/>
            <person name="Ammozegar M.A."/>
            <person name="Ventosa A."/>
            <person name="Hejazi M.S."/>
        </authorList>
    </citation>
    <scope>NUCLEOTIDE SEQUENCE [LARGE SCALE GENOMIC DNA]</scope>
    <source>
        <strain evidence="2 3">TBZ242</strain>
    </source>
</reference>
<proteinExistence type="predicted"/>
<dbReference type="NCBIfam" id="NF041907">
    <property type="entry name" value="CLCA_X"/>
    <property type="match status" value="1"/>
</dbReference>
<protein>
    <recommendedName>
        <fullName evidence="1">Large polyvalent protein-associated domain-containing protein</fullName>
    </recommendedName>
</protein>
<evidence type="ECO:0000259" key="1">
    <source>
        <dbReference type="Pfam" id="PF18796"/>
    </source>
</evidence>
<gene>
    <name evidence="2" type="ORF">QPM17_03895</name>
</gene>
<dbReference type="Pfam" id="PF18796">
    <property type="entry name" value="LPD1"/>
    <property type="match status" value="1"/>
</dbReference>
<comment type="caution">
    <text evidence="2">The sequence shown here is derived from an EMBL/GenBank/DDBJ whole genome shotgun (WGS) entry which is preliminary data.</text>
</comment>
<organism evidence="2 3">
    <name type="scientific">Marinobacter azerbaijanicus</name>
    <dbReference type="NCBI Taxonomy" id="3050455"/>
    <lineage>
        <taxon>Bacteria</taxon>
        <taxon>Pseudomonadati</taxon>
        <taxon>Pseudomonadota</taxon>
        <taxon>Gammaproteobacteria</taxon>
        <taxon>Pseudomonadales</taxon>
        <taxon>Marinobacteraceae</taxon>
        <taxon>Marinobacter</taxon>
    </lineage>
</organism>
<dbReference type="EMBL" id="JASSVS010000002">
    <property type="protein sequence ID" value="MDL0430252.1"/>
    <property type="molecule type" value="Genomic_DNA"/>
</dbReference>